<gene>
    <name evidence="2" type="primary">66</name>
    <name evidence="2" type="ORF">SEA_ADOLIN_66</name>
</gene>
<organism evidence="2 3">
    <name type="scientific">Arthrobacter phage Adolin</name>
    <dbReference type="NCBI Taxonomy" id="2686213"/>
    <lineage>
        <taxon>Viruses</taxon>
        <taxon>Duplodnaviria</taxon>
        <taxon>Heunggongvirae</taxon>
        <taxon>Uroviricota</taxon>
        <taxon>Caudoviricetes</taxon>
        <taxon>Casidaviridae</taxon>
        <taxon>Manhattanvirus</taxon>
        <taxon>Manhattanvirus drmanhattan</taxon>
    </lineage>
</organism>
<protein>
    <submittedName>
        <fullName evidence="2">Uncharacterized protein</fullName>
    </submittedName>
</protein>
<evidence type="ECO:0000313" key="2">
    <source>
        <dbReference type="EMBL" id="QHB36648.1"/>
    </source>
</evidence>
<name>A0A6B9LBK2_9CAUD</name>
<sequence length="92" mass="10432">MMNRSQILAAQAEARRFIQAADVALARLDEEIRWRDDRYDSQAKHGYDGPRPAPGAGPDDYSYGSAATGTLRRRSMDLTRALADLRRPRPWN</sequence>
<feature type="compositionally biased region" description="Basic and acidic residues" evidence="1">
    <location>
        <begin position="39"/>
        <end position="48"/>
    </location>
</feature>
<evidence type="ECO:0000313" key="3">
    <source>
        <dbReference type="Proteomes" id="UP000465120"/>
    </source>
</evidence>
<dbReference type="EMBL" id="MN813676">
    <property type="protein sequence ID" value="QHB36648.1"/>
    <property type="molecule type" value="Genomic_DNA"/>
</dbReference>
<feature type="region of interest" description="Disordered" evidence="1">
    <location>
        <begin position="39"/>
        <end position="68"/>
    </location>
</feature>
<reference evidence="3" key="1">
    <citation type="submission" date="2019-12" db="EMBL/GenBank/DDBJ databases">
        <authorList>
            <person name="Case Z.W."/>
            <person name="Garlena R.A."/>
            <person name="Russell D.A."/>
            <person name="Pope W.H."/>
            <person name="Jacobs-Sera D."/>
            <person name="Hatfull G.F."/>
        </authorList>
    </citation>
    <scope>NUCLEOTIDE SEQUENCE [LARGE SCALE GENOMIC DNA]</scope>
</reference>
<dbReference type="Proteomes" id="UP000465120">
    <property type="component" value="Segment"/>
</dbReference>
<accession>A0A6B9LBK2</accession>
<proteinExistence type="predicted"/>
<evidence type="ECO:0000256" key="1">
    <source>
        <dbReference type="SAM" id="MobiDB-lite"/>
    </source>
</evidence>